<feature type="compositionally biased region" description="Polar residues" evidence="1">
    <location>
        <begin position="136"/>
        <end position="151"/>
    </location>
</feature>
<dbReference type="AlphaFoldDB" id="A0A2R5GFD1"/>
<protein>
    <submittedName>
        <fullName evidence="4">Breast cancer type 2 susceptibility protein-like</fullName>
    </submittedName>
</protein>
<feature type="compositionally biased region" description="Polar residues" evidence="1">
    <location>
        <begin position="253"/>
        <end position="262"/>
    </location>
</feature>
<evidence type="ECO:0000313" key="4">
    <source>
        <dbReference type="EMBL" id="GBG27333.1"/>
    </source>
</evidence>
<dbReference type="Proteomes" id="UP000241890">
    <property type="component" value="Unassembled WGS sequence"/>
</dbReference>
<dbReference type="InterPro" id="IPR036315">
    <property type="entry name" value="BRCA2_hlx_sf"/>
</dbReference>
<evidence type="ECO:0000259" key="3">
    <source>
        <dbReference type="Pfam" id="PF09169"/>
    </source>
</evidence>
<feature type="region of interest" description="Disordered" evidence="1">
    <location>
        <begin position="976"/>
        <end position="1002"/>
    </location>
</feature>
<name>A0A2R5GFD1_9STRA</name>
<feature type="region of interest" description="Disordered" evidence="1">
    <location>
        <begin position="162"/>
        <end position="297"/>
    </location>
</feature>
<keyword evidence="5" id="KW-1185">Reference proteome</keyword>
<evidence type="ECO:0000313" key="5">
    <source>
        <dbReference type="Proteomes" id="UP000241890"/>
    </source>
</evidence>
<dbReference type="PANTHER" id="PTHR11289:SF0">
    <property type="entry name" value="BREAST CANCER TYPE 2 SUSCEPTIBILITY PROTEIN"/>
    <property type="match status" value="1"/>
</dbReference>
<dbReference type="InParanoid" id="A0A2R5GFD1"/>
<evidence type="ECO:0000259" key="2">
    <source>
        <dbReference type="Pfam" id="PF09103"/>
    </source>
</evidence>
<dbReference type="InterPro" id="IPR015525">
    <property type="entry name" value="BRCA2"/>
</dbReference>
<evidence type="ECO:0000256" key="1">
    <source>
        <dbReference type="SAM" id="MobiDB-lite"/>
    </source>
</evidence>
<dbReference type="OrthoDB" id="21095at2759"/>
<feature type="region of interest" description="Disordered" evidence="1">
    <location>
        <begin position="1"/>
        <end position="122"/>
    </location>
</feature>
<accession>A0A2R5GFD1</accession>
<dbReference type="EMBL" id="BEYU01000029">
    <property type="protein sequence ID" value="GBG27333.1"/>
    <property type="molecule type" value="Genomic_DNA"/>
</dbReference>
<proteinExistence type="predicted"/>
<dbReference type="InterPro" id="IPR015252">
    <property type="entry name" value="BRCA2_hlx"/>
</dbReference>
<dbReference type="Pfam" id="PF09169">
    <property type="entry name" value="BRCA-2_helical"/>
    <property type="match status" value="1"/>
</dbReference>
<dbReference type="InterPro" id="IPR015187">
    <property type="entry name" value="BRCA2_OB_1"/>
</dbReference>
<dbReference type="GO" id="GO:0006355">
    <property type="term" value="P:regulation of DNA-templated transcription"/>
    <property type="evidence" value="ECO:0007669"/>
    <property type="project" value="TreeGrafter"/>
</dbReference>
<feature type="domain" description="BRCA2 OB1" evidence="2">
    <location>
        <begin position="485"/>
        <end position="606"/>
    </location>
</feature>
<comment type="caution">
    <text evidence="4">The sequence shown here is derived from an EMBL/GenBank/DDBJ whole genome shotgun (WGS) entry which is preliminary data.</text>
</comment>
<feature type="compositionally biased region" description="Low complexity" evidence="1">
    <location>
        <begin position="191"/>
        <end position="205"/>
    </location>
</feature>
<feature type="domain" description="Breast cancer type 2 susceptibility protein helical" evidence="3">
    <location>
        <begin position="414"/>
        <end position="479"/>
    </location>
</feature>
<feature type="compositionally biased region" description="Basic and acidic residues" evidence="1">
    <location>
        <begin position="63"/>
        <end position="88"/>
    </location>
</feature>
<feature type="compositionally biased region" description="Basic and acidic residues" evidence="1">
    <location>
        <begin position="929"/>
        <end position="941"/>
    </location>
</feature>
<feature type="compositionally biased region" description="Basic and acidic residues" evidence="1">
    <location>
        <begin position="211"/>
        <end position="223"/>
    </location>
</feature>
<sequence length="1021" mass="111167">MARLEETAAESGSQSPDLLADLSDDELENENQEDHQDAKNGDEVVHDASLEGHSRARPNVPYGDHKQSHDANDQHICKTKDDDCHGSDKTCAQSESIKSKSDRADNPLNSPEAPSWTPLRQRTPIVQFRYDFELSQSPYSSQEGNEDSCSVRSPLGAANNESAIASSSLPTAWAMSSSTSKGLKRPRSGRAVSSASALATAASPDSEFEGLQERHATSDHQDEVLLDEEDTIRHAPRGKHTGISRANDKENGDCNSEVSSSHGLKLDTGSDASQTEDSDKTGNPIRAAQGMAPPSAATRRGYGWGCNAASIARKCNDSKKRKTSHNEQCKASLGVYDAVKRASRQNLEEHAGFVMDKRPSTTSIREAALELGSPRWLLALNAETSGRVRFNPDSGDIESVAPTASAEGTYQVARRVLLDTDGVDEELVTDAWTANHYRWIVWKLAAYQRVLGAASPALADACTLGNVVFDLKYRYDRELVRAERPALRKVLEKDAPVAMHMVLCVASIARPGSAHHLVLTDGWYAVQVSVDSCLQRYIAKKRISVGSKIHVCGAVMINNEEGVSPLEVATNNPLIEPAPGARPEPRLRLSQNCTFPAAWQTKLGFQAEPVLYKQLRHVQPSAGTSVPGLRAVLVRHFALLYCERDAQSGHWITRTAEEEDAARRKYEESVCQARDAIIAEHENSWEDLSQGSGGSAKMRAREAIVQRRRDAVSNALLDDPRVPGRREIKTKLRVLLQQPGFDNFAELAMWNPPRDFARMYPEGSYLALHALTVVRTSKPSLARTISLNAGKETRFKLLEKVYPDANAVQTRSVLTVTDLCRAQDIGCPFIDLVGVLVHITGRHAFLCGPAGASDIVSVNLGPHSALDVTHIRTYGIEKDSMPIVCGRDLVVQPRDPTSKFFACGEYHHSALVLNPSSTVLAEARADADAGEDASKNLRGDAGEDASENLNGDAGEDASEDVRNTNYFRGAYDARNTYDTRDVQNPGAAEGPDFGNARTSDPATSLAGIVKGGRYEYATYAL</sequence>
<feature type="region of interest" description="Disordered" evidence="1">
    <location>
        <begin position="136"/>
        <end position="155"/>
    </location>
</feature>
<dbReference type="SUPFAM" id="SSF81872">
    <property type="entry name" value="BRCA2 helical domain"/>
    <property type="match status" value="1"/>
</dbReference>
<dbReference type="InterPro" id="IPR012340">
    <property type="entry name" value="NA-bd_OB-fold"/>
</dbReference>
<dbReference type="SUPFAM" id="SSF50249">
    <property type="entry name" value="Nucleic acid-binding proteins"/>
    <property type="match status" value="1"/>
</dbReference>
<dbReference type="PANTHER" id="PTHR11289">
    <property type="entry name" value="BREAST CANCER TYPE 2 SUSCEPTIBILITY PROTEIN BRCA2"/>
    <property type="match status" value="1"/>
</dbReference>
<dbReference type="GO" id="GO:0000724">
    <property type="term" value="P:double-strand break repair via homologous recombination"/>
    <property type="evidence" value="ECO:0007669"/>
    <property type="project" value="InterPro"/>
</dbReference>
<feature type="compositionally biased region" description="Basic and acidic residues" evidence="1">
    <location>
        <begin position="32"/>
        <end position="54"/>
    </location>
</feature>
<gene>
    <name evidence="4" type="ORF">FCC1311_035552</name>
</gene>
<feature type="region of interest" description="Disordered" evidence="1">
    <location>
        <begin position="929"/>
        <end position="960"/>
    </location>
</feature>
<organism evidence="4 5">
    <name type="scientific">Hondaea fermentalgiana</name>
    <dbReference type="NCBI Taxonomy" id="2315210"/>
    <lineage>
        <taxon>Eukaryota</taxon>
        <taxon>Sar</taxon>
        <taxon>Stramenopiles</taxon>
        <taxon>Bigyra</taxon>
        <taxon>Labyrinthulomycetes</taxon>
        <taxon>Thraustochytrida</taxon>
        <taxon>Thraustochytriidae</taxon>
        <taxon>Hondaea</taxon>
    </lineage>
</organism>
<feature type="compositionally biased region" description="Acidic residues" evidence="1">
    <location>
        <begin position="22"/>
        <end position="31"/>
    </location>
</feature>
<dbReference type="Pfam" id="PF09103">
    <property type="entry name" value="BRCA-2_OB1"/>
    <property type="match status" value="1"/>
</dbReference>
<reference evidence="4 5" key="1">
    <citation type="submission" date="2017-12" db="EMBL/GenBank/DDBJ databases">
        <title>Sequencing, de novo assembly and annotation of complete genome of a new Thraustochytrid species, strain FCC1311.</title>
        <authorList>
            <person name="Sedici K."/>
            <person name="Godart F."/>
            <person name="Aiese Cigliano R."/>
            <person name="Sanseverino W."/>
            <person name="Barakat M."/>
            <person name="Ortet P."/>
            <person name="Marechal E."/>
            <person name="Cagnac O."/>
            <person name="Amato A."/>
        </authorList>
    </citation>
    <scope>NUCLEOTIDE SEQUENCE [LARGE SCALE GENOMIC DNA]</scope>
</reference>
<dbReference type="Gene3D" id="2.40.50.140">
    <property type="entry name" value="Nucleic acid-binding proteins"/>
    <property type="match status" value="2"/>
</dbReference>